<reference evidence="3" key="1">
    <citation type="submission" date="2020-12" db="EMBL/GenBank/DDBJ databases">
        <title>Metabolic potential, ecology and presence of endohyphal bacteria is reflected in genomic diversity of Mucoromycotina.</title>
        <authorList>
            <person name="Muszewska A."/>
            <person name="Okrasinska A."/>
            <person name="Steczkiewicz K."/>
            <person name="Drgas O."/>
            <person name="Orlowska M."/>
            <person name="Perlinska-Lenart U."/>
            <person name="Aleksandrzak-Piekarczyk T."/>
            <person name="Szatraj K."/>
            <person name="Zielenkiewicz U."/>
            <person name="Pilsyk S."/>
            <person name="Malc E."/>
            <person name="Mieczkowski P."/>
            <person name="Kruszewska J.S."/>
            <person name="Biernat P."/>
            <person name="Pawlowska J."/>
        </authorList>
    </citation>
    <scope>NUCLEOTIDE SEQUENCE</scope>
    <source>
        <strain evidence="3">WA0000051536</strain>
    </source>
</reference>
<organism evidence="3 4">
    <name type="scientific">Umbelopsis vinacea</name>
    <dbReference type="NCBI Taxonomy" id="44442"/>
    <lineage>
        <taxon>Eukaryota</taxon>
        <taxon>Fungi</taxon>
        <taxon>Fungi incertae sedis</taxon>
        <taxon>Mucoromycota</taxon>
        <taxon>Mucoromycotina</taxon>
        <taxon>Umbelopsidomycetes</taxon>
        <taxon>Umbelopsidales</taxon>
        <taxon>Umbelopsidaceae</taxon>
        <taxon>Umbelopsis</taxon>
    </lineage>
</organism>
<dbReference type="GO" id="GO:0003779">
    <property type="term" value="F:actin binding"/>
    <property type="evidence" value="ECO:0007669"/>
    <property type="project" value="InterPro"/>
</dbReference>
<dbReference type="EMBL" id="JAEPRA010000004">
    <property type="protein sequence ID" value="KAG2186680.1"/>
    <property type="molecule type" value="Genomic_DNA"/>
</dbReference>
<dbReference type="GO" id="GO:0030036">
    <property type="term" value="P:actin cytoskeleton organization"/>
    <property type="evidence" value="ECO:0007669"/>
    <property type="project" value="InterPro"/>
</dbReference>
<dbReference type="SUPFAM" id="SSF48371">
    <property type="entry name" value="ARM repeat"/>
    <property type="match status" value="1"/>
</dbReference>
<comment type="caution">
    <text evidence="3">The sequence shown here is derived from an EMBL/GenBank/DDBJ whole genome shotgun (WGS) entry which is preliminary data.</text>
</comment>
<dbReference type="OrthoDB" id="2360425at2759"/>
<dbReference type="AlphaFoldDB" id="A0A8H7UKN1"/>
<keyword evidence="4" id="KW-1185">Reference proteome</keyword>
<dbReference type="InterPro" id="IPR016024">
    <property type="entry name" value="ARM-type_fold"/>
</dbReference>
<proteinExistence type="predicted"/>
<dbReference type="InterPro" id="IPR010473">
    <property type="entry name" value="GTPase-bd"/>
</dbReference>
<feature type="region of interest" description="Disordered" evidence="1">
    <location>
        <begin position="521"/>
        <end position="540"/>
    </location>
</feature>
<dbReference type="Proteomes" id="UP000612746">
    <property type="component" value="Unassembled WGS sequence"/>
</dbReference>
<evidence type="ECO:0000259" key="2">
    <source>
        <dbReference type="SMART" id="SM01140"/>
    </source>
</evidence>
<protein>
    <recommendedName>
        <fullName evidence="2">Formin GTPase-binding domain-containing protein</fullName>
    </recommendedName>
</protein>
<evidence type="ECO:0000313" key="3">
    <source>
        <dbReference type="EMBL" id="KAG2186680.1"/>
    </source>
</evidence>
<dbReference type="Gene3D" id="1.25.10.10">
    <property type="entry name" value="Leucine-rich Repeat Variant"/>
    <property type="match status" value="1"/>
</dbReference>
<gene>
    <name evidence="3" type="ORF">INT44_002904</name>
</gene>
<dbReference type="SMART" id="SM01140">
    <property type="entry name" value="Drf_GBD"/>
    <property type="match status" value="1"/>
</dbReference>
<accession>A0A8H7UKN1</accession>
<dbReference type="InterPro" id="IPR011989">
    <property type="entry name" value="ARM-like"/>
</dbReference>
<dbReference type="PANTHER" id="PTHR47102:SF2">
    <property type="entry name" value="PROTEIN BNI1"/>
    <property type="match status" value="1"/>
</dbReference>
<name>A0A8H7UKN1_9FUNG</name>
<sequence>MSAPGIHEYNQGFNYTSSRKTALENKRPIIGKVSSFFHRRSMVSTESAMHYSTFNGGNSDADIKSRRLDSILSNNNEENEEDVDDAFEQLVRDYGLPSNLKSNLETLTIAQKKKLLESHRLAQHERSKSAVSMLPTDRMKILRPLSVLTKDSGMRQATKGRQQRPNSKSTFLPEQAAHMLHASNINTIDIGQLTEVHIMLKSASTSWSVEFLRIGGYGGMTSQLEQLNDIVKRTPRHAKVLQLILRCIKALMTHDVGIQKLLTEPACLRLIRDLLFPITSSNRKSLYAFDIHTRSLMLDVLCTLTTIQTSPDCNEYVHGWDLLLSLLQDNSRDRELLSKEDQKKSKIPFLMEDETGHVPKTSPRRFTSWMRELMFIMDKYIERIAFLAGALDFRFESAYRQLRVSQDQGHSKINLQRDSGSVMVDEGVVEYLITHLRLICTVITNPPTCYKKRYEAADQELVRIEFMESGFDRVARGLRSCPHPTLLHSYIHYLAPLMTPWANIKQETKETQQHDMEKEQEEVRSVGDKTPPLISGPLRGLSEPMVTEETKAFANAELRRVQRMEKSKDEVMSIKLNTIRVSDKDEFIQWREELRALDSSSDESVSVDSAYNGTSWLAKLDDDEDDDFYDNDDYDDVIEQPVGLYWMKGGR</sequence>
<dbReference type="Pfam" id="PF06371">
    <property type="entry name" value="Drf_GBD"/>
    <property type="match status" value="1"/>
</dbReference>
<dbReference type="InterPro" id="IPR051661">
    <property type="entry name" value="Actin_filament_regulator"/>
</dbReference>
<dbReference type="PANTHER" id="PTHR47102">
    <property type="entry name" value="PROTEIN BNI1"/>
    <property type="match status" value="1"/>
</dbReference>
<evidence type="ECO:0000256" key="1">
    <source>
        <dbReference type="SAM" id="MobiDB-lite"/>
    </source>
</evidence>
<dbReference type="GO" id="GO:0031267">
    <property type="term" value="F:small GTPase binding"/>
    <property type="evidence" value="ECO:0007669"/>
    <property type="project" value="InterPro"/>
</dbReference>
<evidence type="ECO:0000313" key="4">
    <source>
        <dbReference type="Proteomes" id="UP000612746"/>
    </source>
</evidence>
<feature type="domain" description="Formin GTPase-binding" evidence="2">
    <location>
        <begin position="75"/>
        <end position="306"/>
    </location>
</feature>